<dbReference type="PANTHER" id="PTHR19303:SF62">
    <property type="entry name" value="HTH CENPB-TYPE DOMAIN-CONTAINING PROTEIN-RELATED"/>
    <property type="match status" value="1"/>
</dbReference>
<proteinExistence type="predicted"/>
<accession>A0A1V6QV15</accession>
<dbReference type="InterPro" id="IPR050863">
    <property type="entry name" value="CenT-Element_Derived"/>
</dbReference>
<evidence type="ECO:0000256" key="4">
    <source>
        <dbReference type="SAM" id="MobiDB-lite"/>
    </source>
</evidence>
<comment type="subcellular location">
    <subcellularLocation>
        <location evidence="1">Nucleus</location>
    </subcellularLocation>
</comment>
<evidence type="ECO:0000256" key="3">
    <source>
        <dbReference type="ARBA" id="ARBA00023242"/>
    </source>
</evidence>
<keyword evidence="7" id="KW-1185">Reference proteome</keyword>
<keyword evidence="2" id="KW-0238">DNA-binding</keyword>
<dbReference type="Pfam" id="PF03221">
    <property type="entry name" value="HTH_Tnp_Tc5"/>
    <property type="match status" value="1"/>
</dbReference>
<comment type="caution">
    <text evidence="6">The sequence shown here is derived from an EMBL/GenBank/DDBJ whole genome shotgun (WGS) entry which is preliminary data.</text>
</comment>
<dbReference type="EMBL" id="MDYP01000201">
    <property type="protein sequence ID" value="OQD93011.1"/>
    <property type="molecule type" value="Genomic_DNA"/>
</dbReference>
<feature type="non-terminal residue" evidence="6">
    <location>
        <position position="1"/>
    </location>
</feature>
<dbReference type="PANTHER" id="PTHR19303">
    <property type="entry name" value="TRANSPOSON"/>
    <property type="match status" value="1"/>
</dbReference>
<gene>
    <name evidence="6" type="ORF">PENVUL_c202G04593</name>
</gene>
<dbReference type="Gene3D" id="6.10.110.10">
    <property type="match status" value="1"/>
</dbReference>
<dbReference type="GO" id="GO:0003677">
    <property type="term" value="F:DNA binding"/>
    <property type="evidence" value="ECO:0007669"/>
    <property type="project" value="UniProtKB-KW"/>
</dbReference>
<dbReference type="InterPro" id="IPR006600">
    <property type="entry name" value="HTH_CenpB_DNA-bd_dom"/>
</dbReference>
<feature type="domain" description="HTH CENPB-type" evidence="5">
    <location>
        <begin position="66"/>
        <end position="138"/>
    </location>
</feature>
<dbReference type="SUPFAM" id="SSF46689">
    <property type="entry name" value="Homeodomain-like"/>
    <property type="match status" value="1"/>
</dbReference>
<feature type="region of interest" description="Disordered" evidence="4">
    <location>
        <begin position="514"/>
        <end position="534"/>
    </location>
</feature>
<evidence type="ECO:0000256" key="1">
    <source>
        <dbReference type="ARBA" id="ARBA00004123"/>
    </source>
</evidence>
<dbReference type="Pfam" id="PF03184">
    <property type="entry name" value="DDE_1"/>
    <property type="match status" value="1"/>
</dbReference>
<dbReference type="InterPro" id="IPR004875">
    <property type="entry name" value="DDE_SF_endonuclease_dom"/>
</dbReference>
<organism evidence="6 7">
    <name type="scientific">Penicillium vulpinum</name>
    <dbReference type="NCBI Taxonomy" id="29845"/>
    <lineage>
        <taxon>Eukaryota</taxon>
        <taxon>Fungi</taxon>
        <taxon>Dikarya</taxon>
        <taxon>Ascomycota</taxon>
        <taxon>Pezizomycotina</taxon>
        <taxon>Eurotiomycetes</taxon>
        <taxon>Eurotiomycetidae</taxon>
        <taxon>Eurotiales</taxon>
        <taxon>Aspergillaceae</taxon>
        <taxon>Penicillium</taxon>
    </lineage>
</organism>
<evidence type="ECO:0000313" key="7">
    <source>
        <dbReference type="Proteomes" id="UP000191518"/>
    </source>
</evidence>
<dbReference type="Pfam" id="PF05225">
    <property type="entry name" value="HTH_psq"/>
    <property type="match status" value="1"/>
</dbReference>
<keyword evidence="3" id="KW-0539">Nucleus</keyword>
<dbReference type="GO" id="GO:0005634">
    <property type="term" value="C:nucleus"/>
    <property type="evidence" value="ECO:0007669"/>
    <property type="project" value="UniProtKB-SubCell"/>
</dbReference>
<evidence type="ECO:0000259" key="5">
    <source>
        <dbReference type="PROSITE" id="PS51253"/>
    </source>
</evidence>
<feature type="region of interest" description="Disordered" evidence="4">
    <location>
        <begin position="479"/>
        <end position="498"/>
    </location>
</feature>
<sequence length="641" mass="70034">SIQPPTMPPTRSQSSRNSIEQEGRILLAIQAFKNKEISSIREVARVFNIPRTTLRDRLSGHTERSTTRANSHKLTEIEEESLRKWILSMDSRGAAPRPATVREMANLLLQQRGITPALSVGENWVTNFIKRYPDLSSRFSRRYNYERAKCEDPKIICEWFDLVQKTILQFGIDPDDVYNFDETGFAMGLISTAKVITRSEFYGRRSLLQPGNREWVTTIECTNSSGWALPPCIIFKGKVYLESWFEGLPNDWRIEVSPNGWTSDEIGVRWLEKLFIPSTSLRTKGGYRLLVLDGHGSHLTPKFDEICEQNKVIPICMPPHSSHLLQPLDIGCFAVLKRSYGRLVETKMRNGINYIDKLDFLEAYPLARIEAFKLETIKNSFGAAGLVPFAPNRVISKLDIRLRTPTPPPSRGSDWDPKTPSNYVQLQKQASSIKALLRTRSRSPPSPLNCAINQVLKACQITMQSAAFLEKEVSDLRAANEKQKQKRTRSRRQIPAEEGLSVEEASVLIIQQQEAGEAPPPGPSIPGESAIQPPGWSTQNPVLAACVVVGASGAVVFAAPGLATAPVLSSMGFTTGGIHAGSAAAVAHGLVGNIAAGSAMAIGQSAGAGGSGLVIVNGAAQLGGAAMTVGSASLAWIKAKL</sequence>
<name>A0A1V6QV15_9EURO</name>
<evidence type="ECO:0000313" key="6">
    <source>
        <dbReference type="EMBL" id="OQD93011.1"/>
    </source>
</evidence>
<dbReference type="SMART" id="SM00674">
    <property type="entry name" value="CENPB"/>
    <property type="match status" value="1"/>
</dbReference>
<protein>
    <recommendedName>
        <fullName evidence="5">HTH CENPB-type domain-containing protein</fullName>
    </recommendedName>
</protein>
<evidence type="ECO:0000256" key="2">
    <source>
        <dbReference type="ARBA" id="ARBA00023125"/>
    </source>
</evidence>
<dbReference type="Gene3D" id="1.10.10.60">
    <property type="entry name" value="Homeodomain-like"/>
    <property type="match status" value="1"/>
</dbReference>
<dbReference type="Proteomes" id="UP000191518">
    <property type="component" value="Unassembled WGS sequence"/>
</dbReference>
<dbReference type="InterPro" id="IPR007889">
    <property type="entry name" value="HTH_Psq"/>
</dbReference>
<dbReference type="PROSITE" id="PS51253">
    <property type="entry name" value="HTH_CENPB"/>
    <property type="match status" value="1"/>
</dbReference>
<dbReference type="InterPro" id="IPR038213">
    <property type="entry name" value="IFI6/IFI27-like_sf"/>
</dbReference>
<dbReference type="InterPro" id="IPR009057">
    <property type="entry name" value="Homeodomain-like_sf"/>
</dbReference>
<feature type="region of interest" description="Disordered" evidence="4">
    <location>
        <begin position="402"/>
        <end position="421"/>
    </location>
</feature>
<reference evidence="7" key="1">
    <citation type="journal article" date="2017" name="Nat. Microbiol.">
        <title>Global analysis of biosynthetic gene clusters reveals vast potential of secondary metabolite production in Penicillium species.</title>
        <authorList>
            <person name="Nielsen J.C."/>
            <person name="Grijseels S."/>
            <person name="Prigent S."/>
            <person name="Ji B."/>
            <person name="Dainat J."/>
            <person name="Nielsen K.F."/>
            <person name="Frisvad J.C."/>
            <person name="Workman M."/>
            <person name="Nielsen J."/>
        </authorList>
    </citation>
    <scope>NUCLEOTIDE SEQUENCE [LARGE SCALE GENOMIC DNA]</scope>
    <source>
        <strain evidence="7">IBT 29486</strain>
    </source>
</reference>
<dbReference type="AlphaFoldDB" id="A0A1V6QV15"/>